<comment type="caution">
    <text evidence="3">The sequence shown here is derived from an EMBL/GenBank/DDBJ whole genome shotgun (WGS) entry which is preliminary data.</text>
</comment>
<dbReference type="RefSeq" id="WP_277442181.1">
    <property type="nucleotide sequence ID" value="NZ_JAKOAV010000002.1"/>
</dbReference>
<sequence>MLKNKRWSFLILVLTIFTLLAGTLTTEAAGGKLTDIEGHWAQQAISEMYASEIISGFPGGLFQPDDSVTKLQVVATLIRVLGLEEQAKEKEDDDVDYQLPPLNWGRGYLIMGVQEGMLDKDYLIQLGPAEPATRAEVAALVYHALKLNEDNSNLTFADSDQIPQTYRSCVAAMVKNKLMQGLPGNVFKPNDQINRGQMAVLLSRILENNFGGSEIQSRRYSGTISSVLSLDQSRWLVSINSGVNKITDPECEVFLDGNASSIADLKVDDKIKFVLNRSDQIAFINAARTNTEASGTNTNTETNATATSYKGKVASQLQIGEEYWLGITCSDGTQVTRPVTGGVKVNDSGSQKEVSSLSKGDYVEIKVSGDKIIEINSLTLSTIVGTVTSVRTSGLTLRSDSGTNTDIDVPDNVTVVRDNSTMTYNDVKVDNRIEVTVLDNKAQRIDILSAPNLEGVISELNTTGNYVITIRDDNGYTRDYVVVSDAEVMQNGSRISYDNLRVGDQVRLELNSKNRVTYIEIVGSESNKLTGDIRELDTAGTLGITIRNDDGDTLDYVVESDVEVVRDGSHIKFNVLSIGDRVKLELNSVNRVDYIEVVDEYNSTVNGKIADLITGSSPFIIIEKNDGSKSRYYLADNVTIDRDGESLHLRDMVIGSEVEAQIGNGKAKNIEIINDEDITVSGTVTYVSTSSKKITIKQLSGNEFSYYLRDGASLIDNSSHNISLYDVDEGWDVQLVLVGGKVSRLTQE</sequence>
<evidence type="ECO:0000256" key="1">
    <source>
        <dbReference type="ARBA" id="ARBA00022737"/>
    </source>
</evidence>
<evidence type="ECO:0000313" key="4">
    <source>
        <dbReference type="Proteomes" id="UP001154312"/>
    </source>
</evidence>
<gene>
    <name evidence="3" type="ORF">L7E55_01365</name>
</gene>
<dbReference type="EMBL" id="JAKOAV010000002">
    <property type="protein sequence ID" value="MDF9407019.1"/>
    <property type="molecule type" value="Genomic_DNA"/>
</dbReference>
<feature type="domain" description="SLH" evidence="2">
    <location>
        <begin position="153"/>
        <end position="216"/>
    </location>
</feature>
<evidence type="ECO:0000313" key="3">
    <source>
        <dbReference type="EMBL" id="MDF9407019.1"/>
    </source>
</evidence>
<dbReference type="Pfam" id="PF00395">
    <property type="entry name" value="SLH"/>
    <property type="match status" value="2"/>
</dbReference>
<accession>A0A9X4H4T2</accession>
<name>A0A9X4H4T2_9FIRM</name>
<organism evidence="3 4">
    <name type="scientific">Pelotomaculum isophthalicicum JI</name>
    <dbReference type="NCBI Taxonomy" id="947010"/>
    <lineage>
        <taxon>Bacteria</taxon>
        <taxon>Bacillati</taxon>
        <taxon>Bacillota</taxon>
        <taxon>Clostridia</taxon>
        <taxon>Eubacteriales</taxon>
        <taxon>Desulfotomaculaceae</taxon>
        <taxon>Pelotomaculum</taxon>
    </lineage>
</organism>
<dbReference type="PROSITE" id="PS51272">
    <property type="entry name" value="SLH"/>
    <property type="match status" value="2"/>
</dbReference>
<reference evidence="3" key="1">
    <citation type="submission" date="2022-02" db="EMBL/GenBank/DDBJ databases">
        <authorList>
            <person name="Leng L."/>
        </authorList>
    </citation>
    <scope>NUCLEOTIDE SEQUENCE</scope>
    <source>
        <strain evidence="3">JI</strain>
    </source>
</reference>
<dbReference type="InterPro" id="IPR051465">
    <property type="entry name" value="Cell_Envelope_Struct_Comp"/>
</dbReference>
<evidence type="ECO:0000259" key="2">
    <source>
        <dbReference type="PROSITE" id="PS51272"/>
    </source>
</evidence>
<feature type="domain" description="SLH" evidence="2">
    <location>
        <begin position="28"/>
        <end position="91"/>
    </location>
</feature>
<dbReference type="PANTHER" id="PTHR43308">
    <property type="entry name" value="OUTER MEMBRANE PROTEIN ALPHA-RELATED"/>
    <property type="match status" value="1"/>
</dbReference>
<dbReference type="Proteomes" id="UP001154312">
    <property type="component" value="Unassembled WGS sequence"/>
</dbReference>
<dbReference type="AlphaFoldDB" id="A0A9X4H4T2"/>
<protein>
    <submittedName>
        <fullName evidence="3">S-layer homology domain-containing protein</fullName>
    </submittedName>
</protein>
<keyword evidence="4" id="KW-1185">Reference proteome</keyword>
<dbReference type="InterPro" id="IPR001119">
    <property type="entry name" value="SLH_dom"/>
</dbReference>
<proteinExistence type="predicted"/>
<keyword evidence="1" id="KW-0677">Repeat</keyword>
<dbReference type="PANTHER" id="PTHR43308:SF5">
    <property type="entry name" value="S-LAYER PROTEIN _ PEPTIDOGLYCAN ENDO-BETA-N-ACETYLGLUCOSAMINIDASE"/>
    <property type="match status" value="1"/>
</dbReference>